<dbReference type="AlphaFoldDB" id="A0AAX4JVW0"/>
<accession>A0AAX4JVW0</accession>
<evidence type="ECO:0000313" key="3">
    <source>
        <dbReference type="Proteomes" id="UP001355207"/>
    </source>
</evidence>
<name>A0AAX4JVW0_9TREE</name>
<dbReference type="Gene3D" id="3.30.1360.20">
    <property type="entry name" value="Transcriptional coactivator/pterin dehydratase"/>
    <property type="match status" value="1"/>
</dbReference>
<evidence type="ECO:0000313" key="2">
    <source>
        <dbReference type="EMBL" id="WWC88670.1"/>
    </source>
</evidence>
<sequence length="150" mass="16623">MVNPTSDIDDSSIINGNDVKKGNGGDLQDRRLIRAFLMGEGKQGWRDAMKLVQKAGQVIEQQDHHPTILITPSSDYSPSSFSLESTVNGYIVEISTHTHTPLPPYPIPTKNHPHKIRPGVTGKDINLAESLEKAWEEVMGGKEKIQIKKE</sequence>
<gene>
    <name evidence="2" type="ORF">L201_003583</name>
</gene>
<feature type="region of interest" description="Disordered" evidence="1">
    <location>
        <begin position="1"/>
        <end position="26"/>
    </location>
</feature>
<protein>
    <recommendedName>
        <fullName evidence="4">4a-hydroxytetrahydrobiopterin dehydratase</fullName>
    </recommendedName>
</protein>
<dbReference type="GO" id="GO:0006729">
    <property type="term" value="P:tetrahydrobiopterin biosynthetic process"/>
    <property type="evidence" value="ECO:0007669"/>
    <property type="project" value="InterPro"/>
</dbReference>
<reference evidence="2 3" key="1">
    <citation type="submission" date="2024-01" db="EMBL/GenBank/DDBJ databases">
        <title>Comparative genomics of Cryptococcus and Kwoniella reveals pathogenesis evolution and contrasting modes of karyotype evolution via chromosome fusion or intercentromeric recombination.</title>
        <authorList>
            <person name="Coelho M.A."/>
            <person name="David-Palma M."/>
            <person name="Shea T."/>
            <person name="Bowers K."/>
            <person name="McGinley-Smith S."/>
            <person name="Mohammad A.W."/>
            <person name="Gnirke A."/>
            <person name="Yurkov A.M."/>
            <person name="Nowrousian M."/>
            <person name="Sun S."/>
            <person name="Cuomo C.A."/>
            <person name="Heitman J."/>
        </authorList>
    </citation>
    <scope>NUCLEOTIDE SEQUENCE [LARGE SCALE GENOMIC DNA]</scope>
    <source>
        <strain evidence="2 3">CBS 6074</strain>
    </source>
</reference>
<dbReference type="GeneID" id="91094253"/>
<proteinExistence type="predicted"/>
<dbReference type="GO" id="GO:0008124">
    <property type="term" value="F:4-alpha-hydroxytetrahydrobiopterin dehydratase activity"/>
    <property type="evidence" value="ECO:0007669"/>
    <property type="project" value="InterPro"/>
</dbReference>
<dbReference type="InterPro" id="IPR036428">
    <property type="entry name" value="PCD_sf"/>
</dbReference>
<dbReference type="EMBL" id="CP144101">
    <property type="protein sequence ID" value="WWC88670.1"/>
    <property type="molecule type" value="Genomic_DNA"/>
</dbReference>
<dbReference type="RefSeq" id="XP_066075433.1">
    <property type="nucleotide sequence ID" value="XM_066219336.1"/>
</dbReference>
<evidence type="ECO:0000256" key="1">
    <source>
        <dbReference type="SAM" id="MobiDB-lite"/>
    </source>
</evidence>
<dbReference type="Proteomes" id="UP001355207">
    <property type="component" value="Chromosome 4"/>
</dbReference>
<keyword evidence="3" id="KW-1185">Reference proteome</keyword>
<evidence type="ECO:0008006" key="4">
    <source>
        <dbReference type="Google" id="ProtNLM"/>
    </source>
</evidence>
<organism evidence="2 3">
    <name type="scientific">Kwoniella dendrophila CBS 6074</name>
    <dbReference type="NCBI Taxonomy" id="1295534"/>
    <lineage>
        <taxon>Eukaryota</taxon>
        <taxon>Fungi</taxon>
        <taxon>Dikarya</taxon>
        <taxon>Basidiomycota</taxon>
        <taxon>Agaricomycotina</taxon>
        <taxon>Tremellomycetes</taxon>
        <taxon>Tremellales</taxon>
        <taxon>Cryptococcaceae</taxon>
        <taxon>Kwoniella</taxon>
    </lineage>
</organism>